<dbReference type="PANTHER" id="PTHR30632:SF11">
    <property type="entry name" value="BLR4797 PROTEIN"/>
    <property type="match status" value="1"/>
</dbReference>
<reference evidence="2" key="1">
    <citation type="submission" date="2020-09" db="EMBL/GenBank/DDBJ databases">
        <title>Genome seq and assembly of Limnohabitants sp.</title>
        <authorList>
            <person name="Chhetri G."/>
        </authorList>
    </citation>
    <scope>NUCLEOTIDE SEQUENCE</scope>
    <source>
        <strain evidence="2">JUR4</strain>
    </source>
</reference>
<keyword evidence="1" id="KW-0732">Signal</keyword>
<keyword evidence="3" id="KW-1185">Reference proteome</keyword>
<dbReference type="GO" id="GO:0030973">
    <property type="term" value="F:molybdate ion binding"/>
    <property type="evidence" value="ECO:0007669"/>
    <property type="project" value="TreeGrafter"/>
</dbReference>
<dbReference type="PANTHER" id="PTHR30632">
    <property type="entry name" value="MOLYBDATE-BINDING PERIPLASMIC PROTEIN"/>
    <property type="match status" value="1"/>
</dbReference>
<proteinExistence type="predicted"/>
<dbReference type="Proteomes" id="UP000647424">
    <property type="component" value="Unassembled WGS sequence"/>
</dbReference>
<dbReference type="GO" id="GO:0015689">
    <property type="term" value="P:molybdate ion transport"/>
    <property type="evidence" value="ECO:0007669"/>
    <property type="project" value="TreeGrafter"/>
</dbReference>
<feature type="signal peptide" evidence="1">
    <location>
        <begin position="1"/>
        <end position="27"/>
    </location>
</feature>
<organism evidence="2 3">
    <name type="scientific">Limnohabitans radicicola</name>
    <dbReference type="NCBI Taxonomy" id="2771427"/>
    <lineage>
        <taxon>Bacteria</taxon>
        <taxon>Pseudomonadati</taxon>
        <taxon>Pseudomonadota</taxon>
        <taxon>Betaproteobacteria</taxon>
        <taxon>Burkholderiales</taxon>
        <taxon>Comamonadaceae</taxon>
        <taxon>Limnohabitans</taxon>
    </lineage>
</organism>
<evidence type="ECO:0000256" key="1">
    <source>
        <dbReference type="SAM" id="SignalP"/>
    </source>
</evidence>
<accession>A0A927FFB9</accession>
<dbReference type="InterPro" id="IPR050682">
    <property type="entry name" value="ModA/WtpA"/>
</dbReference>
<sequence length="261" mass="27785">MMFSNTLTRRGLIASALLAFASLAAQAAEIRVITSGAFTEAYKKLVPIYEAASGHKVISAYGASIGNAPDSIPSRFARGEKFDLVILSEGGLEALMKDGKLVSGSRVDLVRSQIGVAVRKGTPKPDISTVEALKQTLLNAKSVAYSASASGTYLSTEMFPKLGIAEQMQKTAKKIMSERVGAVVARGEAELGFQQVSELIYFKELDFVGTLPDAVQQTIFFSSALVQGSEQQEAAKHLVRFFTSPAVADIVRSTGVDPVSK</sequence>
<evidence type="ECO:0000313" key="3">
    <source>
        <dbReference type="Proteomes" id="UP000647424"/>
    </source>
</evidence>
<dbReference type="AlphaFoldDB" id="A0A927FFB9"/>
<dbReference type="EMBL" id="JACYFT010000001">
    <property type="protein sequence ID" value="MBD8050385.1"/>
    <property type="molecule type" value="Genomic_DNA"/>
</dbReference>
<dbReference type="Pfam" id="PF13531">
    <property type="entry name" value="SBP_bac_11"/>
    <property type="match status" value="1"/>
</dbReference>
<dbReference type="Gene3D" id="3.40.190.10">
    <property type="entry name" value="Periplasmic binding protein-like II"/>
    <property type="match status" value="2"/>
</dbReference>
<gene>
    <name evidence="2" type="ORF">IC609_07500</name>
</gene>
<dbReference type="RefSeq" id="WP_191818777.1">
    <property type="nucleotide sequence ID" value="NZ_JACYFT010000001.1"/>
</dbReference>
<name>A0A927FFB9_9BURK</name>
<dbReference type="SUPFAM" id="SSF53850">
    <property type="entry name" value="Periplasmic binding protein-like II"/>
    <property type="match status" value="1"/>
</dbReference>
<protein>
    <submittedName>
        <fullName evidence="2">Substrate-binding domain-containing protein</fullName>
    </submittedName>
</protein>
<comment type="caution">
    <text evidence="2">The sequence shown here is derived from an EMBL/GenBank/DDBJ whole genome shotgun (WGS) entry which is preliminary data.</text>
</comment>
<feature type="chain" id="PRO_5037642995" evidence="1">
    <location>
        <begin position="28"/>
        <end position="261"/>
    </location>
</feature>
<evidence type="ECO:0000313" key="2">
    <source>
        <dbReference type="EMBL" id="MBD8050385.1"/>
    </source>
</evidence>